<feature type="non-terminal residue" evidence="1">
    <location>
        <position position="36"/>
    </location>
</feature>
<evidence type="ECO:0000313" key="2">
    <source>
        <dbReference type="Proteomes" id="UP000054324"/>
    </source>
</evidence>
<keyword evidence="2" id="KW-1185">Reference proteome</keyword>
<protein>
    <submittedName>
        <fullName evidence="1">Uncharacterized protein</fullName>
    </submittedName>
</protein>
<gene>
    <name evidence="1" type="ORF">T265_15883</name>
</gene>
<name>A0A074ZU32_OPIVI</name>
<sequence length="36" mass="3768">MKNDGQCLIPSFPKSTYGHSTNAFGGLLKPAGSQQS</sequence>
<dbReference type="Proteomes" id="UP000054324">
    <property type="component" value="Unassembled WGS sequence"/>
</dbReference>
<dbReference type="KEGG" id="ovi:T265_15883"/>
<dbReference type="AlphaFoldDB" id="A0A074ZU32"/>
<reference evidence="1 2" key="1">
    <citation type="submission" date="2013-11" db="EMBL/GenBank/DDBJ databases">
        <title>Opisthorchis viverrini - life in the bile duct.</title>
        <authorList>
            <person name="Young N.D."/>
            <person name="Nagarajan N."/>
            <person name="Lin S.J."/>
            <person name="Korhonen P.K."/>
            <person name="Jex A.R."/>
            <person name="Hall R.S."/>
            <person name="Safavi-Hemami H."/>
            <person name="Kaewkong W."/>
            <person name="Bertrand D."/>
            <person name="Gao S."/>
            <person name="Seet Q."/>
            <person name="Wongkham S."/>
            <person name="Teh B.T."/>
            <person name="Wongkham C."/>
            <person name="Intapan P.M."/>
            <person name="Maleewong W."/>
            <person name="Yang X."/>
            <person name="Hu M."/>
            <person name="Wang Z."/>
            <person name="Hofmann A."/>
            <person name="Sternberg P.W."/>
            <person name="Tan P."/>
            <person name="Wang J."/>
            <person name="Gasser R.B."/>
        </authorList>
    </citation>
    <scope>NUCLEOTIDE SEQUENCE [LARGE SCALE GENOMIC DNA]</scope>
</reference>
<dbReference type="EMBL" id="KL598601">
    <property type="protein sequence ID" value="KER18699.1"/>
    <property type="molecule type" value="Genomic_DNA"/>
</dbReference>
<evidence type="ECO:0000313" key="1">
    <source>
        <dbReference type="EMBL" id="KER18699.1"/>
    </source>
</evidence>
<accession>A0A074ZU32</accession>
<organism evidence="1 2">
    <name type="scientific">Opisthorchis viverrini</name>
    <name type="common">Southeast Asian liver fluke</name>
    <dbReference type="NCBI Taxonomy" id="6198"/>
    <lineage>
        <taxon>Eukaryota</taxon>
        <taxon>Metazoa</taxon>
        <taxon>Spiralia</taxon>
        <taxon>Lophotrochozoa</taxon>
        <taxon>Platyhelminthes</taxon>
        <taxon>Trematoda</taxon>
        <taxon>Digenea</taxon>
        <taxon>Opisthorchiida</taxon>
        <taxon>Opisthorchiata</taxon>
        <taxon>Opisthorchiidae</taxon>
        <taxon>Opisthorchis</taxon>
    </lineage>
</organism>
<dbReference type="GeneID" id="20330048"/>
<dbReference type="RefSeq" id="XP_009177554.1">
    <property type="nucleotide sequence ID" value="XM_009179290.1"/>
</dbReference>
<proteinExistence type="predicted"/>
<dbReference type="CTD" id="20330048"/>